<evidence type="ECO:0000313" key="4">
    <source>
        <dbReference type="Proteomes" id="UP001344658"/>
    </source>
</evidence>
<keyword evidence="2" id="KW-1133">Transmembrane helix</keyword>
<feature type="transmembrane region" description="Helical" evidence="2">
    <location>
        <begin position="77"/>
        <end position="99"/>
    </location>
</feature>
<sequence>MGEFTDVVLGFPTVVFGGALVVVVGFWTLVLVGGADAHGPGHHGHVAPAPHHPGPSGGHHAGHHAGHRGLGLDGVPITVALSLLVALAWFLSLAGSAALDGAPLPGPLRTALSFAVLAAACAGSWSLTWMLVRPLRRLFPNERAPSRADFVGLLCVIRTGSVSGRFGQAEVTASDGSTAVVQVRQTGQDTYRAGSSALLYAYEPDGEFFWVAPFDDPARL</sequence>
<evidence type="ECO:0000256" key="2">
    <source>
        <dbReference type="SAM" id="Phobius"/>
    </source>
</evidence>
<dbReference type="EMBL" id="JAZEWV010000026">
    <property type="protein sequence ID" value="MEE4545216.1"/>
    <property type="molecule type" value="Genomic_DNA"/>
</dbReference>
<keyword evidence="2" id="KW-0472">Membrane</keyword>
<evidence type="ECO:0000313" key="3">
    <source>
        <dbReference type="EMBL" id="MEE4545216.1"/>
    </source>
</evidence>
<keyword evidence="2" id="KW-0812">Transmembrane</keyword>
<accession>A0ABU7PHH4</accession>
<protein>
    <recommendedName>
        <fullName evidence="5">DUF1449 family protein</fullName>
    </recommendedName>
</protein>
<keyword evidence="4" id="KW-1185">Reference proteome</keyword>
<evidence type="ECO:0008006" key="5">
    <source>
        <dbReference type="Google" id="ProtNLM"/>
    </source>
</evidence>
<gene>
    <name evidence="3" type="ORF">V2S66_25010</name>
</gene>
<evidence type="ECO:0000256" key="1">
    <source>
        <dbReference type="SAM" id="MobiDB-lite"/>
    </source>
</evidence>
<name>A0ABU7PHH4_9ACTN</name>
<proteinExistence type="predicted"/>
<dbReference type="Proteomes" id="UP001344658">
    <property type="component" value="Unassembled WGS sequence"/>
</dbReference>
<feature type="transmembrane region" description="Helical" evidence="2">
    <location>
        <begin position="111"/>
        <end position="132"/>
    </location>
</feature>
<organism evidence="3 4">
    <name type="scientific">Actinacidiphila polyblastidii</name>
    <dbReference type="NCBI Taxonomy" id="3110430"/>
    <lineage>
        <taxon>Bacteria</taxon>
        <taxon>Bacillati</taxon>
        <taxon>Actinomycetota</taxon>
        <taxon>Actinomycetes</taxon>
        <taxon>Kitasatosporales</taxon>
        <taxon>Streptomycetaceae</taxon>
        <taxon>Actinacidiphila</taxon>
    </lineage>
</organism>
<comment type="caution">
    <text evidence="3">The sequence shown here is derived from an EMBL/GenBank/DDBJ whole genome shotgun (WGS) entry which is preliminary data.</text>
</comment>
<reference evidence="3 4" key="1">
    <citation type="submission" date="2023-12" db="EMBL/GenBank/DDBJ databases">
        <title>Streptomyces sp. V4-01.</title>
        <authorList>
            <person name="Somphong A."/>
            <person name="Phongsopitanun W."/>
        </authorList>
    </citation>
    <scope>NUCLEOTIDE SEQUENCE [LARGE SCALE GENOMIC DNA]</scope>
    <source>
        <strain evidence="3 4">V4-01</strain>
    </source>
</reference>
<feature type="transmembrane region" description="Helical" evidence="2">
    <location>
        <begin position="12"/>
        <end position="32"/>
    </location>
</feature>
<feature type="region of interest" description="Disordered" evidence="1">
    <location>
        <begin position="41"/>
        <end position="65"/>
    </location>
</feature>
<dbReference type="RefSeq" id="WP_330798629.1">
    <property type="nucleotide sequence ID" value="NZ_JAZEWV010000026.1"/>
</dbReference>